<dbReference type="InterPro" id="IPR001248">
    <property type="entry name" value="Pur-cyt_permease"/>
</dbReference>
<reference evidence="9" key="1">
    <citation type="submission" date="2021-01" db="EMBL/GenBank/DDBJ databases">
        <title>Whole genome shotgun sequence of Planotetraspora silvatica NBRC 100141.</title>
        <authorList>
            <person name="Komaki H."/>
            <person name="Tamura T."/>
        </authorList>
    </citation>
    <scope>NUCLEOTIDE SEQUENCE</scope>
    <source>
        <strain evidence="9">NBRC 100141</strain>
    </source>
</reference>
<keyword evidence="10" id="KW-1185">Reference proteome</keyword>
<feature type="transmembrane region" description="Helical" evidence="8">
    <location>
        <begin position="327"/>
        <end position="345"/>
    </location>
</feature>
<feature type="transmembrane region" description="Helical" evidence="8">
    <location>
        <begin position="357"/>
        <end position="375"/>
    </location>
</feature>
<organism evidence="9 10">
    <name type="scientific">Planotetraspora silvatica</name>
    <dbReference type="NCBI Taxonomy" id="234614"/>
    <lineage>
        <taxon>Bacteria</taxon>
        <taxon>Bacillati</taxon>
        <taxon>Actinomycetota</taxon>
        <taxon>Actinomycetes</taxon>
        <taxon>Streptosporangiales</taxon>
        <taxon>Streptosporangiaceae</taxon>
        <taxon>Planotetraspora</taxon>
    </lineage>
</organism>
<evidence type="ECO:0000256" key="1">
    <source>
        <dbReference type="ARBA" id="ARBA00004141"/>
    </source>
</evidence>
<evidence type="ECO:0000313" key="10">
    <source>
        <dbReference type="Proteomes" id="UP000644610"/>
    </source>
</evidence>
<comment type="subcellular location">
    <subcellularLocation>
        <location evidence="1">Membrane</location>
        <topology evidence="1">Multi-pass membrane protein</topology>
    </subcellularLocation>
</comment>
<evidence type="ECO:0000256" key="3">
    <source>
        <dbReference type="ARBA" id="ARBA00022448"/>
    </source>
</evidence>
<dbReference type="PANTHER" id="PTHR31806">
    <property type="entry name" value="PURINE-CYTOSINE PERMEASE FCY2-RELATED"/>
    <property type="match status" value="1"/>
</dbReference>
<proteinExistence type="inferred from homology"/>
<evidence type="ECO:0000256" key="4">
    <source>
        <dbReference type="ARBA" id="ARBA00022692"/>
    </source>
</evidence>
<name>A0A8J3UPE3_9ACTN</name>
<dbReference type="GO" id="GO:0005886">
    <property type="term" value="C:plasma membrane"/>
    <property type="evidence" value="ECO:0007669"/>
    <property type="project" value="TreeGrafter"/>
</dbReference>
<feature type="transmembrane region" description="Helical" evidence="8">
    <location>
        <begin position="110"/>
        <end position="131"/>
    </location>
</feature>
<dbReference type="RefSeq" id="WP_203978242.1">
    <property type="nucleotide sequence ID" value="NZ_BAAAKY010000005.1"/>
</dbReference>
<keyword evidence="6 7" id="KW-0472">Membrane</keyword>
<feature type="transmembrane region" description="Helical" evidence="8">
    <location>
        <begin position="285"/>
        <end position="307"/>
    </location>
</feature>
<feature type="transmembrane region" description="Helical" evidence="8">
    <location>
        <begin position="143"/>
        <end position="164"/>
    </location>
</feature>
<evidence type="ECO:0000256" key="7">
    <source>
        <dbReference type="PIRNR" id="PIRNR002744"/>
    </source>
</evidence>
<dbReference type="EMBL" id="BOOQ01000035">
    <property type="protein sequence ID" value="GII48797.1"/>
    <property type="molecule type" value="Genomic_DNA"/>
</dbReference>
<dbReference type="PIRSF" id="PIRSF002744">
    <property type="entry name" value="Pur-cyt_permease"/>
    <property type="match status" value="1"/>
</dbReference>
<comment type="similarity">
    <text evidence="2 7">Belongs to the purine-cytosine permease (2.A.39) family.</text>
</comment>
<dbReference type="GO" id="GO:0022857">
    <property type="term" value="F:transmembrane transporter activity"/>
    <property type="evidence" value="ECO:0007669"/>
    <property type="project" value="InterPro"/>
</dbReference>
<keyword evidence="5 8" id="KW-1133">Transmembrane helix</keyword>
<feature type="transmembrane region" description="Helical" evidence="8">
    <location>
        <begin position="243"/>
        <end position="265"/>
    </location>
</feature>
<evidence type="ECO:0000256" key="5">
    <source>
        <dbReference type="ARBA" id="ARBA00022989"/>
    </source>
</evidence>
<dbReference type="Gene3D" id="1.10.4160.10">
    <property type="entry name" value="Hydantoin permease"/>
    <property type="match status" value="1"/>
</dbReference>
<protein>
    <submittedName>
        <fullName evidence="9">Cytosine permease</fullName>
    </submittedName>
</protein>
<dbReference type="InterPro" id="IPR026030">
    <property type="entry name" value="Pur-cyt_permease_Fcy2/21/22"/>
</dbReference>
<feature type="transmembrane region" description="Helical" evidence="8">
    <location>
        <begin position="395"/>
        <end position="414"/>
    </location>
</feature>
<dbReference type="AlphaFoldDB" id="A0A8J3UPE3"/>
<keyword evidence="3 7" id="KW-0813">Transport</keyword>
<accession>A0A8J3UPE3</accession>
<gene>
    <name evidence="9" type="ORF">Psi02_52210</name>
</gene>
<dbReference type="PANTHER" id="PTHR31806:SF1">
    <property type="entry name" value="PURINE-CYTOSINE PERMEASE FCY2-RELATED"/>
    <property type="match status" value="1"/>
</dbReference>
<keyword evidence="4 8" id="KW-0812">Transmembrane</keyword>
<feature type="transmembrane region" description="Helical" evidence="8">
    <location>
        <begin position="68"/>
        <end position="89"/>
    </location>
</feature>
<feature type="transmembrane region" description="Helical" evidence="8">
    <location>
        <begin position="434"/>
        <end position="450"/>
    </location>
</feature>
<sequence length="455" mass="47316">MTTTGPAVREGEYGDRVAAVEPGGLEFIPLTERHGRPLDLLWTWMSPNLEFATVFLGVLAVAAFGLSFWQAALAAVVGTGLGALAHGVLSARGPSAGVPQMVLGRVPFGFWGNLLPSAFNTVAAGIGWFAVNSVSGALALNTLTGLPGWACLVIVVAVMVALGFFGHNLVQAFERYAFPVLALIFLIAAAVILGKADPGYAGTGGGTGGFLLAVGATFGYAAGWNPYAADYTRYLPPGSSRRAVGLSAGLGVFVSCVVLEVVGAASATIGGDALGQPTTAFTGHLPGLVANLTLLAIALGAISANALNVYSGAMSLLALGVRLPLTLRRAIVALACGVAGFLVALSGLEDAGHKYEAFLLIIAYWIGPWLGVVLADRYLRRDRDIERLLFDTRHVNWAGPIAMVAGVVLSVWLFSNQERYVGLVPARVPEVGDIAFEVGFVISAVVYAVLRPLRR</sequence>
<evidence type="ECO:0000313" key="9">
    <source>
        <dbReference type="EMBL" id="GII48797.1"/>
    </source>
</evidence>
<feature type="transmembrane region" description="Helical" evidence="8">
    <location>
        <begin position="40"/>
        <end position="62"/>
    </location>
</feature>
<evidence type="ECO:0000256" key="6">
    <source>
        <dbReference type="ARBA" id="ARBA00023136"/>
    </source>
</evidence>
<dbReference type="Proteomes" id="UP000644610">
    <property type="component" value="Unassembled WGS sequence"/>
</dbReference>
<comment type="caution">
    <text evidence="9">The sequence shown here is derived from an EMBL/GenBank/DDBJ whole genome shotgun (WGS) entry which is preliminary data.</text>
</comment>
<evidence type="ECO:0000256" key="2">
    <source>
        <dbReference type="ARBA" id="ARBA00008974"/>
    </source>
</evidence>
<dbReference type="Pfam" id="PF02133">
    <property type="entry name" value="Transp_cyt_pur"/>
    <property type="match status" value="1"/>
</dbReference>
<feature type="transmembrane region" description="Helical" evidence="8">
    <location>
        <begin position="200"/>
        <end position="222"/>
    </location>
</feature>
<evidence type="ECO:0000256" key="8">
    <source>
        <dbReference type="SAM" id="Phobius"/>
    </source>
</evidence>
<feature type="transmembrane region" description="Helical" evidence="8">
    <location>
        <begin position="176"/>
        <end position="194"/>
    </location>
</feature>